<protein>
    <submittedName>
        <fullName evidence="1">Uncharacterized protein</fullName>
    </submittedName>
</protein>
<dbReference type="OrthoDB" id="3438035at2759"/>
<name>A0A4Q4SVF4_9PEZI</name>
<comment type="caution">
    <text evidence="1">The sequence shown here is derived from an EMBL/GenBank/DDBJ whole genome shotgun (WGS) entry which is preliminary data.</text>
</comment>
<accession>A0A4Q4SVF4</accession>
<sequence length="76" mass="8434">MRIGPKTTPKSYLRRLKDDEIKASYALPPKRVLNGDAGDNNEADPGLVRIFVAAEAMLKDAYELCNDTSPGRRITQ</sequence>
<proteinExistence type="predicted"/>
<dbReference type="AlphaFoldDB" id="A0A4Q4SVF4"/>
<keyword evidence="2" id="KW-1185">Reference proteome</keyword>
<organism evidence="1 2">
    <name type="scientific">Monosporascus ibericus</name>
    <dbReference type="NCBI Taxonomy" id="155417"/>
    <lineage>
        <taxon>Eukaryota</taxon>
        <taxon>Fungi</taxon>
        <taxon>Dikarya</taxon>
        <taxon>Ascomycota</taxon>
        <taxon>Pezizomycotina</taxon>
        <taxon>Sordariomycetes</taxon>
        <taxon>Xylariomycetidae</taxon>
        <taxon>Xylariales</taxon>
        <taxon>Xylariales incertae sedis</taxon>
        <taxon>Monosporascus</taxon>
    </lineage>
</organism>
<evidence type="ECO:0000313" key="2">
    <source>
        <dbReference type="Proteomes" id="UP000293360"/>
    </source>
</evidence>
<evidence type="ECO:0000313" key="1">
    <source>
        <dbReference type="EMBL" id="RYO79345.1"/>
    </source>
</evidence>
<dbReference type="EMBL" id="QJNU01001120">
    <property type="protein sequence ID" value="RYO79345.1"/>
    <property type="molecule type" value="Genomic_DNA"/>
</dbReference>
<gene>
    <name evidence="1" type="ORF">DL764_010026</name>
</gene>
<reference evidence="1 2" key="1">
    <citation type="submission" date="2018-06" db="EMBL/GenBank/DDBJ databases">
        <title>Complete Genomes of Monosporascus.</title>
        <authorList>
            <person name="Robinson A.J."/>
            <person name="Natvig D.O."/>
        </authorList>
    </citation>
    <scope>NUCLEOTIDE SEQUENCE [LARGE SCALE GENOMIC DNA]</scope>
    <source>
        <strain evidence="1 2">CBS 110550</strain>
    </source>
</reference>
<dbReference type="Proteomes" id="UP000293360">
    <property type="component" value="Unassembled WGS sequence"/>
</dbReference>